<evidence type="ECO:0000256" key="2">
    <source>
        <dbReference type="ARBA" id="ARBA00022527"/>
    </source>
</evidence>
<evidence type="ECO:0000256" key="11">
    <source>
        <dbReference type="ARBA" id="ARBA00022989"/>
    </source>
</evidence>
<dbReference type="GO" id="GO:0009737">
    <property type="term" value="P:response to abscisic acid"/>
    <property type="evidence" value="ECO:0007669"/>
    <property type="project" value="UniProtKB-ARBA"/>
</dbReference>
<dbReference type="SMART" id="SM00220">
    <property type="entry name" value="S_TKc"/>
    <property type="match status" value="1"/>
</dbReference>
<dbReference type="PROSITE" id="PS51473">
    <property type="entry name" value="GNK2"/>
    <property type="match status" value="1"/>
</dbReference>
<gene>
    <name evidence="20" type="ORF">QVD17_17187</name>
</gene>
<comment type="caution">
    <text evidence="20">The sequence shown here is derived from an EMBL/GenBank/DDBJ whole genome shotgun (WGS) entry which is preliminary data.</text>
</comment>
<keyword evidence="14" id="KW-0325">Glycoprotein</keyword>
<keyword evidence="3" id="KW-0597">Phosphoprotein</keyword>
<evidence type="ECO:0000256" key="8">
    <source>
        <dbReference type="ARBA" id="ARBA00022741"/>
    </source>
</evidence>
<protein>
    <submittedName>
        <fullName evidence="20">Uncharacterized protein</fullName>
    </submittedName>
</protein>
<evidence type="ECO:0000256" key="15">
    <source>
        <dbReference type="PROSITE-ProRule" id="PRU10141"/>
    </source>
</evidence>
<evidence type="ECO:0000256" key="4">
    <source>
        <dbReference type="ARBA" id="ARBA00022679"/>
    </source>
</evidence>
<dbReference type="SUPFAM" id="SSF56112">
    <property type="entry name" value="Protein kinase-like (PK-like)"/>
    <property type="match status" value="1"/>
</dbReference>
<evidence type="ECO:0000256" key="7">
    <source>
        <dbReference type="ARBA" id="ARBA00022737"/>
    </source>
</evidence>
<dbReference type="Gene3D" id="3.30.430.20">
    <property type="entry name" value="Gnk2 domain, C-X8-C-X2-C motif"/>
    <property type="match status" value="1"/>
</dbReference>
<keyword evidence="21" id="KW-1185">Reference proteome</keyword>
<dbReference type="PROSITE" id="PS50011">
    <property type="entry name" value="PROTEIN_KINASE_DOM"/>
    <property type="match status" value="1"/>
</dbReference>
<dbReference type="FunFam" id="1.10.510.10:FF:000343">
    <property type="entry name" value="Cysteine-rich receptor-like protein kinase 28"/>
    <property type="match status" value="1"/>
</dbReference>
<keyword evidence="8 15" id="KW-0547">Nucleotide-binding</keyword>
<evidence type="ECO:0000256" key="17">
    <source>
        <dbReference type="SAM" id="Phobius"/>
    </source>
</evidence>
<dbReference type="Gene3D" id="1.10.510.10">
    <property type="entry name" value="Transferase(Phosphotransferase) domain 1"/>
    <property type="match status" value="1"/>
</dbReference>
<dbReference type="Pfam" id="PF01657">
    <property type="entry name" value="Stress-antifung"/>
    <property type="match status" value="1"/>
</dbReference>
<keyword evidence="11 17" id="KW-1133">Transmembrane helix</keyword>
<dbReference type="GO" id="GO:0005886">
    <property type="term" value="C:plasma membrane"/>
    <property type="evidence" value="ECO:0007669"/>
    <property type="project" value="TreeGrafter"/>
</dbReference>
<feature type="compositionally biased region" description="Low complexity" evidence="16">
    <location>
        <begin position="124"/>
        <end position="133"/>
    </location>
</feature>
<keyword evidence="12 17" id="KW-0472">Membrane</keyword>
<dbReference type="InterPro" id="IPR008271">
    <property type="entry name" value="Ser/Thr_kinase_AS"/>
</dbReference>
<keyword evidence="5 17" id="KW-0812">Transmembrane</keyword>
<dbReference type="GO" id="GO:0004674">
    <property type="term" value="F:protein serine/threonine kinase activity"/>
    <property type="evidence" value="ECO:0007669"/>
    <property type="project" value="UniProtKB-KW"/>
</dbReference>
<feature type="region of interest" description="Disordered" evidence="16">
    <location>
        <begin position="118"/>
        <end position="143"/>
    </location>
</feature>
<dbReference type="AlphaFoldDB" id="A0AAD8KRU5"/>
<dbReference type="GO" id="GO:0005524">
    <property type="term" value="F:ATP binding"/>
    <property type="evidence" value="ECO:0007669"/>
    <property type="project" value="UniProtKB-UniRule"/>
</dbReference>
<feature type="domain" description="Gnk2-homologous" evidence="19">
    <location>
        <begin position="1"/>
        <end position="80"/>
    </location>
</feature>
<dbReference type="InterPro" id="IPR002902">
    <property type="entry name" value="GNK2"/>
</dbReference>
<reference evidence="20" key="1">
    <citation type="journal article" date="2023" name="bioRxiv">
        <title>Improved chromosome-level genome assembly for marigold (Tagetes erecta).</title>
        <authorList>
            <person name="Jiang F."/>
            <person name="Yuan L."/>
            <person name="Wang S."/>
            <person name="Wang H."/>
            <person name="Xu D."/>
            <person name="Wang A."/>
            <person name="Fan W."/>
        </authorList>
    </citation>
    <scope>NUCLEOTIDE SEQUENCE</scope>
    <source>
        <strain evidence="20">WSJ</strain>
        <tissue evidence="20">Leaf</tissue>
    </source>
</reference>
<feature type="binding site" evidence="15">
    <location>
        <position position="235"/>
    </location>
    <ligand>
        <name>ATP</name>
        <dbReference type="ChEBI" id="CHEBI:30616"/>
    </ligand>
</feature>
<evidence type="ECO:0000256" key="16">
    <source>
        <dbReference type="SAM" id="MobiDB-lite"/>
    </source>
</evidence>
<dbReference type="Gene3D" id="3.30.200.20">
    <property type="entry name" value="Phosphorylase Kinase, domain 1"/>
    <property type="match status" value="1"/>
</dbReference>
<dbReference type="InterPro" id="IPR017441">
    <property type="entry name" value="Protein_kinase_ATP_BS"/>
</dbReference>
<dbReference type="PROSITE" id="PS00108">
    <property type="entry name" value="PROTEIN_KINASE_ST"/>
    <property type="match status" value="1"/>
</dbReference>
<keyword evidence="9" id="KW-0418">Kinase</keyword>
<evidence type="ECO:0000256" key="9">
    <source>
        <dbReference type="ARBA" id="ARBA00022777"/>
    </source>
</evidence>
<evidence type="ECO:0000259" key="18">
    <source>
        <dbReference type="PROSITE" id="PS50011"/>
    </source>
</evidence>
<evidence type="ECO:0000256" key="13">
    <source>
        <dbReference type="ARBA" id="ARBA00023170"/>
    </source>
</evidence>
<dbReference type="InterPro" id="IPR011009">
    <property type="entry name" value="Kinase-like_dom_sf"/>
</dbReference>
<evidence type="ECO:0000313" key="20">
    <source>
        <dbReference type="EMBL" id="KAK1428354.1"/>
    </source>
</evidence>
<keyword evidence="2" id="KW-0723">Serine/threonine-protein kinase</keyword>
<dbReference type="InterPro" id="IPR000719">
    <property type="entry name" value="Prot_kinase_dom"/>
</dbReference>
<dbReference type="InterPro" id="IPR038408">
    <property type="entry name" value="GNK2_sf"/>
</dbReference>
<dbReference type="FunFam" id="3.30.200.20:FF:000142">
    <property type="entry name" value="Cysteine-rich receptor-like protein kinase 10"/>
    <property type="match status" value="1"/>
</dbReference>
<evidence type="ECO:0000256" key="14">
    <source>
        <dbReference type="ARBA" id="ARBA00023180"/>
    </source>
</evidence>
<evidence type="ECO:0000256" key="12">
    <source>
        <dbReference type="ARBA" id="ARBA00023136"/>
    </source>
</evidence>
<evidence type="ECO:0000256" key="6">
    <source>
        <dbReference type="ARBA" id="ARBA00022729"/>
    </source>
</evidence>
<accession>A0AAD8KRU5</accession>
<keyword evidence="13" id="KW-0675">Receptor</keyword>
<keyword evidence="7" id="KW-0677">Repeat</keyword>
<dbReference type="PANTHER" id="PTHR27002:SF1104">
    <property type="entry name" value="CYSTEINE-RICH RECEPTOR-LIKE PROTEIN KINASE 27-RELATED"/>
    <property type="match status" value="1"/>
</dbReference>
<evidence type="ECO:0000256" key="5">
    <source>
        <dbReference type="ARBA" id="ARBA00022692"/>
    </source>
</evidence>
<dbReference type="EMBL" id="JAUHHV010000004">
    <property type="protein sequence ID" value="KAK1428354.1"/>
    <property type="molecule type" value="Genomic_DNA"/>
</dbReference>
<evidence type="ECO:0000313" key="21">
    <source>
        <dbReference type="Proteomes" id="UP001229421"/>
    </source>
</evidence>
<dbReference type="Proteomes" id="UP001229421">
    <property type="component" value="Unassembled WGS sequence"/>
</dbReference>
<dbReference type="PROSITE" id="PS00107">
    <property type="entry name" value="PROTEIN_KINASE_ATP"/>
    <property type="match status" value="1"/>
</dbReference>
<comment type="subcellular location">
    <subcellularLocation>
        <location evidence="1">Membrane</location>
        <topology evidence="1">Single-pass membrane protein</topology>
    </subcellularLocation>
</comment>
<evidence type="ECO:0000256" key="1">
    <source>
        <dbReference type="ARBA" id="ARBA00004167"/>
    </source>
</evidence>
<sequence>MNKLRADAGSSLQKFATDKTTASGSTKLYGLTQCIPSLSEEQCNNCLEYAINQFTVCCDGKVGAIVLMARCNARYEVYKYYNRILTSTSATNTSVTVTTSTNVTVTSNVTVITKNPPILPPTSHPASPVSPSSPVVPSPPGKKTSSTRIIIFVLSITLGSIFIVSICIYIVFRRKKALVKKDFALDMSTIELLRYDFGTVKAATDDFSESNKLGEGGFGSVYKGNLQNGQVIAVKRLSNASTQGEIEFKNEVMLVAKLQHRNLVRFLGFSLEGTERLLIYEFMSNGSLDHFIFDPTRHAMLDWTTRTKIIKGIARGLLYLHEDSRLRIIHRDMKASNVLLDDEMNPKIADFGIARLFNLQETHECTNRVVGTYGYMPPEYVMHGQFSVKLDVFSFGVLVLEIITGQKNQYFKMEERTEFLLSYAWKSWRNETTYMIDTTLMAESSSLQDIMRTIHICLLCVQNNVTDRPTMASVVLMLNSSSLALKLPSEPAFFMSSSSTSGLQNYYQIPSHSSKKDDSVSEIIPR</sequence>
<dbReference type="Pfam" id="PF00069">
    <property type="entry name" value="Pkinase"/>
    <property type="match status" value="1"/>
</dbReference>
<keyword evidence="4" id="KW-0808">Transferase</keyword>
<keyword evidence="6" id="KW-0732">Signal</keyword>
<evidence type="ECO:0000256" key="10">
    <source>
        <dbReference type="ARBA" id="ARBA00022840"/>
    </source>
</evidence>
<dbReference type="PANTHER" id="PTHR27002">
    <property type="entry name" value="RECEPTOR-LIKE SERINE/THREONINE-PROTEIN KINASE SD1-8"/>
    <property type="match status" value="1"/>
</dbReference>
<dbReference type="CDD" id="cd23509">
    <property type="entry name" value="Gnk2-like"/>
    <property type="match status" value="1"/>
</dbReference>
<proteinExistence type="predicted"/>
<evidence type="ECO:0000259" key="19">
    <source>
        <dbReference type="PROSITE" id="PS51473"/>
    </source>
</evidence>
<name>A0AAD8KRU5_TARER</name>
<feature type="transmembrane region" description="Helical" evidence="17">
    <location>
        <begin position="149"/>
        <end position="172"/>
    </location>
</feature>
<feature type="domain" description="Protein kinase" evidence="18">
    <location>
        <begin position="207"/>
        <end position="493"/>
    </location>
</feature>
<dbReference type="CDD" id="cd14066">
    <property type="entry name" value="STKc_IRAK"/>
    <property type="match status" value="1"/>
</dbReference>
<evidence type="ECO:0000256" key="3">
    <source>
        <dbReference type="ARBA" id="ARBA00022553"/>
    </source>
</evidence>
<organism evidence="20 21">
    <name type="scientific">Tagetes erecta</name>
    <name type="common">African marigold</name>
    <dbReference type="NCBI Taxonomy" id="13708"/>
    <lineage>
        <taxon>Eukaryota</taxon>
        <taxon>Viridiplantae</taxon>
        <taxon>Streptophyta</taxon>
        <taxon>Embryophyta</taxon>
        <taxon>Tracheophyta</taxon>
        <taxon>Spermatophyta</taxon>
        <taxon>Magnoliopsida</taxon>
        <taxon>eudicotyledons</taxon>
        <taxon>Gunneridae</taxon>
        <taxon>Pentapetalae</taxon>
        <taxon>asterids</taxon>
        <taxon>campanulids</taxon>
        <taxon>Asterales</taxon>
        <taxon>Asteraceae</taxon>
        <taxon>Asteroideae</taxon>
        <taxon>Heliantheae alliance</taxon>
        <taxon>Tageteae</taxon>
        <taxon>Tagetes</taxon>
    </lineage>
</organism>
<keyword evidence="10 15" id="KW-0067">ATP-binding</keyword>